<dbReference type="PROSITE" id="PS51733">
    <property type="entry name" value="BPL_LPL_CATALYTIC"/>
    <property type="match status" value="1"/>
</dbReference>
<dbReference type="Gene3D" id="3.30.390.50">
    <property type="entry name" value="CO dehydrogenase flavoprotein, C-terminal domain"/>
    <property type="match status" value="1"/>
</dbReference>
<keyword evidence="3" id="KW-1185">Reference proteome</keyword>
<dbReference type="Proteomes" id="UP001620514">
    <property type="component" value="Unassembled WGS sequence"/>
</dbReference>
<evidence type="ECO:0000259" key="1">
    <source>
        <dbReference type="PROSITE" id="PS51733"/>
    </source>
</evidence>
<feature type="domain" description="BPL/LPL catalytic" evidence="1">
    <location>
        <begin position="46"/>
        <end position="241"/>
    </location>
</feature>
<proteinExistence type="predicted"/>
<accession>A0ABW8MYP7</accession>
<dbReference type="Pfam" id="PF21948">
    <property type="entry name" value="LplA-B_cat"/>
    <property type="match status" value="1"/>
</dbReference>
<dbReference type="EMBL" id="JBIYDN010000065">
    <property type="protein sequence ID" value="MFK4448875.1"/>
    <property type="molecule type" value="Genomic_DNA"/>
</dbReference>
<sequence length="384" mass="42057">MNNATDFKNETNEANVPPWRFIVGHGSYADFSISVSPAVERAVAEGISPPTVYLNIFDGDSITIGVNEDPHQVLDLEFCRANGISTRRRVNGGGAIYAGKGSGFLSLYLPASLANVPATAAEAFPKVLGHVAASLEEIFDLKASYRPLNDVEIDGRKLVATSLKIESGVMTFRILLNIKAMNTALAAQAMPMAPEKVRDKKHKDLGSRYTYLEQELQRPITHEELIAWVDTCIRRAFGGVALQAGQLSPEENTFAQQAALELTADAWFNEKSEAVRYGPLMLPGDRIGRGRRKAPAGLIWLSLLVRDGRVVRAIVNGDWHPRPTRSVDWLEEGFSGLTADREACGQHIEAFMKRQDVEFAGVEVEHLMDALELALNDLSSEVAA</sequence>
<dbReference type="InterPro" id="IPR045864">
    <property type="entry name" value="aa-tRNA-synth_II/BPL/LPL"/>
</dbReference>
<evidence type="ECO:0000313" key="2">
    <source>
        <dbReference type="EMBL" id="MFK4448875.1"/>
    </source>
</evidence>
<dbReference type="GO" id="GO:0016979">
    <property type="term" value="F:lipoate-protein ligase activity"/>
    <property type="evidence" value="ECO:0007669"/>
    <property type="project" value="UniProtKB-EC"/>
</dbReference>
<dbReference type="PANTHER" id="PTHR43679:SF2">
    <property type="entry name" value="OCTANOYL-[GCVH]:PROTEIN N-OCTANOYLTRANSFERASE"/>
    <property type="match status" value="1"/>
</dbReference>
<protein>
    <submittedName>
        <fullName evidence="2">Lipoate-protein ligase A</fullName>
        <ecNumber evidence="2">6.3.1.20</ecNumber>
    </submittedName>
</protein>
<organism evidence="2 3">
    <name type="scientific">Caballeronia udeis</name>
    <dbReference type="NCBI Taxonomy" id="1232866"/>
    <lineage>
        <taxon>Bacteria</taxon>
        <taxon>Pseudomonadati</taxon>
        <taxon>Pseudomonadota</taxon>
        <taxon>Betaproteobacteria</taxon>
        <taxon>Burkholderiales</taxon>
        <taxon>Burkholderiaceae</taxon>
        <taxon>Caballeronia</taxon>
    </lineage>
</organism>
<dbReference type="InterPro" id="IPR004143">
    <property type="entry name" value="BPL_LPL_catalytic"/>
</dbReference>
<dbReference type="PANTHER" id="PTHR43679">
    <property type="entry name" value="OCTANOYLTRANSFERASE LIPM-RELATED"/>
    <property type="match status" value="1"/>
</dbReference>
<name>A0ABW8MYP7_9BURK</name>
<reference evidence="2 3" key="2">
    <citation type="submission" date="2024-11" db="EMBL/GenBank/DDBJ databases">
        <title>Using genomics to understand microbial adaptation to soil warming.</title>
        <authorList>
            <person name="Deangelis K.M. PhD."/>
        </authorList>
    </citation>
    <scope>NUCLEOTIDE SEQUENCE [LARGE SCALE GENOMIC DNA]</scope>
    <source>
        <strain evidence="2 3">GAS97</strain>
    </source>
</reference>
<comment type="caution">
    <text evidence="2">The sequence shown here is derived from an EMBL/GenBank/DDBJ whole genome shotgun (WGS) entry which is preliminary data.</text>
</comment>
<gene>
    <name evidence="2" type="ORF">ABH943_008919</name>
</gene>
<dbReference type="SUPFAM" id="SSF55681">
    <property type="entry name" value="Class II aaRS and biotin synthetases"/>
    <property type="match status" value="1"/>
</dbReference>
<dbReference type="Gene3D" id="3.30.930.10">
    <property type="entry name" value="Bira Bifunctional Protein, Domain 2"/>
    <property type="match status" value="1"/>
</dbReference>
<evidence type="ECO:0000313" key="3">
    <source>
        <dbReference type="Proteomes" id="UP001620514"/>
    </source>
</evidence>
<keyword evidence="2" id="KW-0436">Ligase</keyword>
<dbReference type="EC" id="6.3.1.20" evidence="2"/>
<dbReference type="RefSeq" id="WP_404615490.1">
    <property type="nucleotide sequence ID" value="NZ_JBIYDN010000065.1"/>
</dbReference>
<dbReference type="InterPro" id="IPR050664">
    <property type="entry name" value="Octanoyltrans_LipM/LipL"/>
</dbReference>
<reference evidence="2 3" key="1">
    <citation type="submission" date="2024-10" db="EMBL/GenBank/DDBJ databases">
        <authorList>
            <person name="Deangelis K."/>
            <person name="Huntemann M."/>
            <person name="Clum A."/>
            <person name="Wang J."/>
            <person name="Palaniappan K."/>
            <person name="Ritter S."/>
            <person name="Chen I.-M."/>
            <person name="Stamatis D."/>
            <person name="Reddy T."/>
            <person name="O'Malley R."/>
            <person name="Daum C."/>
            <person name="Ng V."/>
            <person name="Ivanova N."/>
            <person name="Kyrpides N."/>
            <person name="Woyke T."/>
        </authorList>
    </citation>
    <scope>NUCLEOTIDE SEQUENCE [LARGE SCALE GENOMIC DNA]</scope>
    <source>
        <strain evidence="2 3">GAS97</strain>
    </source>
</reference>